<comment type="caution">
    <text evidence="6">The sequence shown here is derived from an EMBL/GenBank/DDBJ whole genome shotgun (WGS) entry which is preliminary data.</text>
</comment>
<dbReference type="InterPro" id="IPR000569">
    <property type="entry name" value="HECT_dom"/>
</dbReference>
<dbReference type="GO" id="GO:0005737">
    <property type="term" value="C:cytoplasm"/>
    <property type="evidence" value="ECO:0007669"/>
    <property type="project" value="TreeGrafter"/>
</dbReference>
<evidence type="ECO:0000313" key="6">
    <source>
        <dbReference type="EMBL" id="RLW00809.1"/>
    </source>
</evidence>
<dbReference type="OrthoDB" id="5981550at2759"/>
<dbReference type="InterPro" id="IPR035983">
    <property type="entry name" value="Hect_E3_ubiquitin_ligase"/>
</dbReference>
<evidence type="ECO:0000313" key="7">
    <source>
        <dbReference type="Proteomes" id="UP000276834"/>
    </source>
</evidence>
<proteinExistence type="predicted"/>
<gene>
    <name evidence="6" type="ORF">DV515_00008472</name>
</gene>
<dbReference type="Pfam" id="PF00632">
    <property type="entry name" value="HECT"/>
    <property type="match status" value="2"/>
</dbReference>
<dbReference type="Proteomes" id="UP000276834">
    <property type="component" value="Unassembled WGS sequence"/>
</dbReference>
<comment type="caution">
    <text evidence="4">Lacks conserved residue(s) required for the propagation of feature annotation.</text>
</comment>
<dbReference type="AlphaFoldDB" id="A0A3L8SF80"/>
<protein>
    <recommendedName>
        <fullName evidence="5">HECT domain-containing protein</fullName>
    </recommendedName>
</protein>
<dbReference type="SMART" id="SM00119">
    <property type="entry name" value="HECTc"/>
    <property type="match status" value="1"/>
</dbReference>
<evidence type="ECO:0000256" key="2">
    <source>
        <dbReference type="ARBA" id="ARBA00022737"/>
    </source>
</evidence>
<feature type="domain" description="HECT" evidence="5">
    <location>
        <begin position="136"/>
        <end position="197"/>
    </location>
</feature>
<dbReference type="SUPFAM" id="SSF56204">
    <property type="entry name" value="Hect, E3 ligase catalytic domain"/>
    <property type="match status" value="1"/>
</dbReference>
<dbReference type="PANTHER" id="PTHR45622:SF69">
    <property type="entry name" value="HECT DOMAIN-CONTAINING PROTEIN"/>
    <property type="match status" value="1"/>
</dbReference>
<evidence type="ECO:0000256" key="1">
    <source>
        <dbReference type="ARBA" id="ARBA00022679"/>
    </source>
</evidence>
<evidence type="ECO:0000256" key="4">
    <source>
        <dbReference type="PROSITE-ProRule" id="PRU00104"/>
    </source>
</evidence>
<dbReference type="PROSITE" id="PS50237">
    <property type="entry name" value="HECT"/>
    <property type="match status" value="2"/>
</dbReference>
<dbReference type="GO" id="GO:0016567">
    <property type="term" value="P:protein ubiquitination"/>
    <property type="evidence" value="ECO:0007669"/>
    <property type="project" value="TreeGrafter"/>
</dbReference>
<reference evidence="6 7" key="1">
    <citation type="journal article" date="2018" name="Proc. R. Soc. B">
        <title>A non-coding region near Follistatin controls head colour polymorphism in the Gouldian finch.</title>
        <authorList>
            <person name="Toomey M.B."/>
            <person name="Marques C.I."/>
            <person name="Andrade P."/>
            <person name="Araujo P.M."/>
            <person name="Sabatino S."/>
            <person name="Gazda M.A."/>
            <person name="Afonso S."/>
            <person name="Lopes R.J."/>
            <person name="Corbo J.C."/>
            <person name="Carneiro M."/>
        </authorList>
    </citation>
    <scope>NUCLEOTIDE SEQUENCE [LARGE SCALE GENOMIC DNA]</scope>
    <source>
        <strain evidence="6">Red01</strain>
        <tissue evidence="6">Muscle</tissue>
    </source>
</reference>
<feature type="domain" description="HECT" evidence="5">
    <location>
        <begin position="1"/>
        <end position="132"/>
    </location>
</feature>
<name>A0A3L8SF80_CHLGU</name>
<dbReference type="PANTHER" id="PTHR45622">
    <property type="entry name" value="UBIQUITIN-PROTEIN LIGASE E3A-RELATED"/>
    <property type="match status" value="1"/>
</dbReference>
<sequence length="197" mass="22766">MLKALQVSFLGEMGMDEGAVSQELFSVASRTLCLPSTSTFCHFASGLVWLPRQTLSCEDEDTFLLIGTLCGMALFNLHMVPFPFPRALYKKLLDLAPTLEDLEDLLPTMGRSLRKILNYKSDSLDSDFTNVTYRQYTNLDQTIRNFWTVFHKLPEEKKKMFFAFLSGSDRISGYRLEWFKFWIEDPQVENPDESLPY</sequence>
<dbReference type="Gene3D" id="3.30.2410.10">
    <property type="entry name" value="Hect, E3 ligase catalytic domain"/>
    <property type="match status" value="1"/>
</dbReference>
<keyword evidence="2" id="KW-0677">Repeat</keyword>
<dbReference type="GO" id="GO:0006511">
    <property type="term" value="P:ubiquitin-dependent protein catabolic process"/>
    <property type="evidence" value="ECO:0007669"/>
    <property type="project" value="TreeGrafter"/>
</dbReference>
<keyword evidence="3 4" id="KW-0833">Ubl conjugation pathway</keyword>
<keyword evidence="1" id="KW-0808">Transferase</keyword>
<dbReference type="Gene3D" id="3.90.1750.10">
    <property type="entry name" value="Hect, E3 ligase catalytic domains"/>
    <property type="match status" value="1"/>
</dbReference>
<organism evidence="6 7">
    <name type="scientific">Chloebia gouldiae</name>
    <name type="common">Gouldian finch</name>
    <name type="synonym">Erythrura gouldiae</name>
    <dbReference type="NCBI Taxonomy" id="44316"/>
    <lineage>
        <taxon>Eukaryota</taxon>
        <taxon>Metazoa</taxon>
        <taxon>Chordata</taxon>
        <taxon>Craniata</taxon>
        <taxon>Vertebrata</taxon>
        <taxon>Euteleostomi</taxon>
        <taxon>Archelosauria</taxon>
        <taxon>Archosauria</taxon>
        <taxon>Dinosauria</taxon>
        <taxon>Saurischia</taxon>
        <taxon>Theropoda</taxon>
        <taxon>Coelurosauria</taxon>
        <taxon>Aves</taxon>
        <taxon>Neognathae</taxon>
        <taxon>Neoaves</taxon>
        <taxon>Telluraves</taxon>
        <taxon>Australaves</taxon>
        <taxon>Passeriformes</taxon>
        <taxon>Passeroidea</taxon>
        <taxon>Passeridae</taxon>
        <taxon>Chloebia</taxon>
    </lineage>
</organism>
<keyword evidence="7" id="KW-1185">Reference proteome</keyword>
<dbReference type="InterPro" id="IPR051709">
    <property type="entry name" value="Ub-ligase/GTPase-reg"/>
</dbReference>
<evidence type="ECO:0000259" key="5">
    <source>
        <dbReference type="PROSITE" id="PS50237"/>
    </source>
</evidence>
<evidence type="ECO:0000256" key="3">
    <source>
        <dbReference type="ARBA" id="ARBA00022786"/>
    </source>
</evidence>
<dbReference type="EMBL" id="QUSF01000025">
    <property type="protein sequence ID" value="RLW00809.1"/>
    <property type="molecule type" value="Genomic_DNA"/>
</dbReference>
<accession>A0A3L8SF80</accession>
<dbReference type="GO" id="GO:0061630">
    <property type="term" value="F:ubiquitin protein ligase activity"/>
    <property type="evidence" value="ECO:0007669"/>
    <property type="project" value="TreeGrafter"/>
</dbReference>